<name>A0ACB9D702_9ASTR</name>
<accession>A0ACB9D702</accession>
<comment type="caution">
    <text evidence="1">The sequence shown here is derived from an EMBL/GenBank/DDBJ whole genome shotgun (WGS) entry which is preliminary data.</text>
</comment>
<evidence type="ECO:0000313" key="1">
    <source>
        <dbReference type="EMBL" id="KAI3742251.1"/>
    </source>
</evidence>
<dbReference type="EMBL" id="CM042037">
    <property type="protein sequence ID" value="KAI3742251.1"/>
    <property type="molecule type" value="Genomic_DNA"/>
</dbReference>
<sequence length="118" mass="13463">MVQYSGATNSNPLLQKNNIRFITMLMIMRAWKMIKSCRLCFVKRGCLVRVPSRGLKKIGRAVSMRKHEGKEEALELCKKRIIMGKKCRPLNVSGALHYDKNGVLVPEDFIFSPSNHSL</sequence>
<reference evidence="1 2" key="2">
    <citation type="journal article" date="2022" name="Mol. Ecol. Resour.">
        <title>The genomes of chicory, endive, great burdock and yacon provide insights into Asteraceae paleo-polyploidization history and plant inulin production.</title>
        <authorList>
            <person name="Fan W."/>
            <person name="Wang S."/>
            <person name="Wang H."/>
            <person name="Wang A."/>
            <person name="Jiang F."/>
            <person name="Liu H."/>
            <person name="Zhao H."/>
            <person name="Xu D."/>
            <person name="Zhang Y."/>
        </authorList>
    </citation>
    <scope>NUCLEOTIDE SEQUENCE [LARGE SCALE GENOMIC DNA]</scope>
    <source>
        <strain evidence="2">cv. Yunnan</strain>
        <tissue evidence="1">Leaves</tissue>
    </source>
</reference>
<reference evidence="2" key="1">
    <citation type="journal article" date="2022" name="Mol. Ecol. Resour.">
        <title>The genomes of chicory, endive, great burdock and yacon provide insights into Asteraceae palaeo-polyploidization history and plant inulin production.</title>
        <authorList>
            <person name="Fan W."/>
            <person name="Wang S."/>
            <person name="Wang H."/>
            <person name="Wang A."/>
            <person name="Jiang F."/>
            <person name="Liu H."/>
            <person name="Zhao H."/>
            <person name="Xu D."/>
            <person name="Zhang Y."/>
        </authorList>
    </citation>
    <scope>NUCLEOTIDE SEQUENCE [LARGE SCALE GENOMIC DNA]</scope>
    <source>
        <strain evidence="2">cv. Yunnan</strain>
    </source>
</reference>
<organism evidence="1 2">
    <name type="scientific">Smallanthus sonchifolius</name>
    <dbReference type="NCBI Taxonomy" id="185202"/>
    <lineage>
        <taxon>Eukaryota</taxon>
        <taxon>Viridiplantae</taxon>
        <taxon>Streptophyta</taxon>
        <taxon>Embryophyta</taxon>
        <taxon>Tracheophyta</taxon>
        <taxon>Spermatophyta</taxon>
        <taxon>Magnoliopsida</taxon>
        <taxon>eudicotyledons</taxon>
        <taxon>Gunneridae</taxon>
        <taxon>Pentapetalae</taxon>
        <taxon>asterids</taxon>
        <taxon>campanulids</taxon>
        <taxon>Asterales</taxon>
        <taxon>Asteraceae</taxon>
        <taxon>Asteroideae</taxon>
        <taxon>Heliantheae alliance</taxon>
        <taxon>Millerieae</taxon>
        <taxon>Smallanthus</taxon>
    </lineage>
</organism>
<keyword evidence="2" id="KW-1185">Reference proteome</keyword>
<evidence type="ECO:0000313" key="2">
    <source>
        <dbReference type="Proteomes" id="UP001056120"/>
    </source>
</evidence>
<gene>
    <name evidence="1" type="ORF">L1987_59931</name>
</gene>
<proteinExistence type="predicted"/>
<dbReference type="Proteomes" id="UP001056120">
    <property type="component" value="Linkage Group LG20"/>
</dbReference>
<protein>
    <submittedName>
        <fullName evidence="1">Uncharacterized protein</fullName>
    </submittedName>
</protein>